<protein>
    <submittedName>
        <fullName evidence="1">Phage GP46 family protein</fullName>
    </submittedName>
</protein>
<dbReference type="InterPro" id="IPR010877">
    <property type="entry name" value="Phage_Mu_Gp46"/>
</dbReference>
<gene>
    <name evidence="1" type="ORF">PQ455_10340</name>
</gene>
<keyword evidence="2" id="KW-1185">Reference proteome</keyword>
<dbReference type="Proteomes" id="UP001220395">
    <property type="component" value="Chromosome"/>
</dbReference>
<evidence type="ECO:0000313" key="1">
    <source>
        <dbReference type="EMBL" id="WCT72046.1"/>
    </source>
</evidence>
<dbReference type="Pfam" id="PF07409">
    <property type="entry name" value="GP46"/>
    <property type="match status" value="1"/>
</dbReference>
<proteinExistence type="predicted"/>
<dbReference type="EMBL" id="CP117411">
    <property type="protein sequence ID" value="WCT72046.1"/>
    <property type="molecule type" value="Genomic_DNA"/>
</dbReference>
<name>A0ABY7TFN2_9SPHN</name>
<reference evidence="1 2" key="1">
    <citation type="submission" date="2023-02" db="EMBL/GenBank/DDBJ databases">
        <title>Genome sequence of Sphingomonas naphthae.</title>
        <authorList>
            <person name="Kim S."/>
            <person name="Heo J."/>
            <person name="Kwon S.-W."/>
        </authorList>
    </citation>
    <scope>NUCLEOTIDE SEQUENCE [LARGE SCALE GENOMIC DNA]</scope>
    <source>
        <strain evidence="1 2">KACC 18716</strain>
    </source>
</reference>
<sequence length="154" mass="16173">MTDIALTWRDALMEADIALDGARLATDDGLLTAILISLFTDAPARPDDVLPAEGARGGWWGDAVPAQAGDVIGSRLWLLSRAKRLADVAVVARGYAEEALKWLLDDGVVAAIAVETAAAGDVLAIGVTVTRPAGGGRQRYDFTWSATARELSGR</sequence>
<organism evidence="1 2">
    <name type="scientific">Sphingomonas naphthae</name>
    <dbReference type="NCBI Taxonomy" id="1813468"/>
    <lineage>
        <taxon>Bacteria</taxon>
        <taxon>Pseudomonadati</taxon>
        <taxon>Pseudomonadota</taxon>
        <taxon>Alphaproteobacteria</taxon>
        <taxon>Sphingomonadales</taxon>
        <taxon>Sphingomonadaceae</taxon>
        <taxon>Sphingomonas</taxon>
    </lineage>
</organism>
<dbReference type="RefSeq" id="WP_273685994.1">
    <property type="nucleotide sequence ID" value="NZ_CP117411.1"/>
</dbReference>
<evidence type="ECO:0000313" key="2">
    <source>
        <dbReference type="Proteomes" id="UP001220395"/>
    </source>
</evidence>
<accession>A0ABY7TFN2</accession>